<gene>
    <name evidence="1" type="ORF">glysoja_025581</name>
</gene>
<accession>A0A0B2R1F1</accession>
<dbReference type="PANTHER" id="PTHR47481">
    <property type="match status" value="1"/>
</dbReference>
<dbReference type="AlphaFoldDB" id="A0A0B2R1F1"/>
<evidence type="ECO:0008006" key="2">
    <source>
        <dbReference type="Google" id="ProtNLM"/>
    </source>
</evidence>
<dbReference type="Pfam" id="PF14223">
    <property type="entry name" value="Retrotran_gag_2"/>
    <property type="match status" value="1"/>
</dbReference>
<dbReference type="EMBL" id="KN653085">
    <property type="protein sequence ID" value="KHN27776.1"/>
    <property type="molecule type" value="Genomic_DNA"/>
</dbReference>
<dbReference type="PANTHER" id="PTHR47481:SF30">
    <property type="entry name" value="CCHC-TYPE DOMAIN-CONTAINING PROTEIN"/>
    <property type="match status" value="1"/>
</dbReference>
<name>A0A0B2R1F1_GLYSO</name>
<evidence type="ECO:0000313" key="1">
    <source>
        <dbReference type="EMBL" id="KHN27776.1"/>
    </source>
</evidence>
<dbReference type="Proteomes" id="UP000053555">
    <property type="component" value="Unassembled WGS sequence"/>
</dbReference>
<organism evidence="1">
    <name type="scientific">Glycine soja</name>
    <name type="common">Wild soybean</name>
    <dbReference type="NCBI Taxonomy" id="3848"/>
    <lineage>
        <taxon>Eukaryota</taxon>
        <taxon>Viridiplantae</taxon>
        <taxon>Streptophyta</taxon>
        <taxon>Embryophyta</taxon>
        <taxon>Tracheophyta</taxon>
        <taxon>Spermatophyta</taxon>
        <taxon>Magnoliopsida</taxon>
        <taxon>eudicotyledons</taxon>
        <taxon>Gunneridae</taxon>
        <taxon>Pentapetalae</taxon>
        <taxon>rosids</taxon>
        <taxon>fabids</taxon>
        <taxon>Fabales</taxon>
        <taxon>Fabaceae</taxon>
        <taxon>Papilionoideae</taxon>
        <taxon>50 kb inversion clade</taxon>
        <taxon>NPAAA clade</taxon>
        <taxon>indigoferoid/millettioid clade</taxon>
        <taxon>Phaseoleae</taxon>
        <taxon>Glycine</taxon>
        <taxon>Glycine subgen. Soja</taxon>
    </lineage>
</organism>
<sequence length="214" mass="24164">MNWHQQVNAVLRAHQLEKYVVNPVVPLKYLSEEDHAAGTINPEFTNWDRQDALIMSWLLSTLSDSILSRVVTCCHSFQVWNAICSHFHGLTRARTMQLRLELRTIKKGNKSCSEYEYLQRIQQLCDTLTATGDAISNCEQTDAILGGLPPEYEALISTIMAFLTRDADVSVLDIETMILAHEARLEQHKQTALQEPLTLNLAESTSAPHIDSQC</sequence>
<protein>
    <recommendedName>
        <fullName evidence="2">Retrovirus-related Pol polyprotein from transposon RE1</fullName>
    </recommendedName>
</protein>
<reference evidence="1" key="1">
    <citation type="submission" date="2014-07" db="EMBL/GenBank/DDBJ databases">
        <title>Identification of a novel salt tolerance gene in wild soybean by whole-genome sequencing.</title>
        <authorList>
            <person name="Lam H.-M."/>
            <person name="Qi X."/>
            <person name="Li M.-W."/>
            <person name="Liu X."/>
            <person name="Xie M."/>
            <person name="Ni M."/>
            <person name="Xu X."/>
        </authorList>
    </citation>
    <scope>NUCLEOTIDE SEQUENCE [LARGE SCALE GENOMIC DNA]</scope>
    <source>
        <tissue evidence="1">Root</tissue>
    </source>
</reference>
<proteinExistence type="predicted"/>